<evidence type="ECO:0000313" key="3">
    <source>
        <dbReference type="Proteomes" id="UP000813876"/>
    </source>
</evidence>
<keyword evidence="1" id="KW-1133">Transmembrane helix</keyword>
<dbReference type="InterPro" id="IPR050445">
    <property type="entry name" value="Bact_polysacc_biosynth/exp"/>
</dbReference>
<protein>
    <submittedName>
        <fullName evidence="2">Capsule biosynthesis protein</fullName>
    </submittedName>
</protein>
<evidence type="ECO:0000313" key="2">
    <source>
        <dbReference type="EMBL" id="MCF2300810.1"/>
    </source>
</evidence>
<accession>A0AAW4ZKC0</accession>
<gene>
    <name evidence="2" type="ORF">GLP33_03600</name>
</gene>
<proteinExistence type="predicted"/>
<dbReference type="RefSeq" id="WP_107294024.1">
    <property type="nucleotide sequence ID" value="NZ_NQLU01000006.1"/>
</dbReference>
<keyword evidence="1" id="KW-0472">Membrane</keyword>
<dbReference type="PANTHER" id="PTHR32309">
    <property type="entry name" value="TYROSINE-PROTEIN KINASE"/>
    <property type="match status" value="1"/>
</dbReference>
<organism evidence="2 3">
    <name type="scientific">Photobacterium phosphoreum</name>
    <dbReference type="NCBI Taxonomy" id="659"/>
    <lineage>
        <taxon>Bacteria</taxon>
        <taxon>Pseudomonadati</taxon>
        <taxon>Pseudomonadota</taxon>
        <taxon>Gammaproteobacteria</taxon>
        <taxon>Vibrionales</taxon>
        <taxon>Vibrionaceae</taxon>
        <taxon>Photobacterium</taxon>
    </lineage>
</organism>
<dbReference type="PANTHER" id="PTHR32309:SF13">
    <property type="entry name" value="FERRIC ENTEROBACTIN TRANSPORT PROTEIN FEPE"/>
    <property type="match status" value="1"/>
</dbReference>
<dbReference type="GO" id="GO:0005886">
    <property type="term" value="C:plasma membrane"/>
    <property type="evidence" value="ECO:0007669"/>
    <property type="project" value="TreeGrafter"/>
</dbReference>
<dbReference type="EMBL" id="WMCP01000002">
    <property type="protein sequence ID" value="MCF2300810.1"/>
    <property type="molecule type" value="Genomic_DNA"/>
</dbReference>
<sequence>MKTKIILNKFWKNRNVKQRSFLFIVIIPTLLATVYFSLIASDRYVSTAKFAIKSNESPQLDLLGGISGLPSQSASSDGYILQDFILSYSILAAIKIHINIEPLFNREEADILSRLGDNSTQEKQTQYWRKMVTSSFDPTSGITSLTVRTFNPNDSKVLADAVINASEQLINTLSKRSRHDDLSFAEKEVKLAELRVTKARQAMNLFRQKHQDLDPTQTAVAKMTLIGQLEAQLATAKAELIAKTSFMRNGTSPIKALKRQIDALEIQIVAEKSSISNNNNTLNQLSNLENGLSSVFADYEPLLIERTFAEKAYTSVLASLEVARIESAKKHRYLATFVEPRVPDEALEPYRIKSIFIVFLSTLILWGIGLLGLGAIRDHAGWV</sequence>
<dbReference type="Proteomes" id="UP000813876">
    <property type="component" value="Unassembled WGS sequence"/>
</dbReference>
<comment type="caution">
    <text evidence="2">The sequence shown here is derived from an EMBL/GenBank/DDBJ whole genome shotgun (WGS) entry which is preliminary data.</text>
</comment>
<keyword evidence="1" id="KW-0812">Transmembrane</keyword>
<dbReference type="GO" id="GO:0004713">
    <property type="term" value="F:protein tyrosine kinase activity"/>
    <property type="evidence" value="ECO:0007669"/>
    <property type="project" value="TreeGrafter"/>
</dbReference>
<reference evidence="2" key="1">
    <citation type="submission" date="2019-11" db="EMBL/GenBank/DDBJ databases">
        <title>Comparative genomics of photobacteria reveal adaptation to distinct habitats.</title>
        <authorList>
            <person name="Fuertes-Perez S."/>
            <person name="Hilgarth M."/>
            <person name="Vogel R.F."/>
        </authorList>
    </citation>
    <scope>NUCLEOTIDE SEQUENCE</scope>
    <source>
        <strain evidence="2">TMW2.2145</strain>
    </source>
</reference>
<feature type="transmembrane region" description="Helical" evidence="1">
    <location>
        <begin position="21"/>
        <end position="40"/>
    </location>
</feature>
<dbReference type="AlphaFoldDB" id="A0AAW4ZKC0"/>
<evidence type="ECO:0000256" key="1">
    <source>
        <dbReference type="SAM" id="Phobius"/>
    </source>
</evidence>
<feature type="transmembrane region" description="Helical" evidence="1">
    <location>
        <begin position="355"/>
        <end position="376"/>
    </location>
</feature>
<name>A0AAW4ZKC0_PHOPO</name>